<dbReference type="EMBL" id="GG687130">
    <property type="protein sequence ID" value="EEQ97489.1"/>
    <property type="molecule type" value="Genomic_DNA"/>
</dbReference>
<dbReference type="InParanoid" id="C5M0K3"/>
<evidence type="ECO:0000313" key="3">
    <source>
        <dbReference type="Proteomes" id="UP000007800"/>
    </source>
</evidence>
<evidence type="ECO:0000313" key="2">
    <source>
        <dbReference type="EMBL" id="EEQ97489.1"/>
    </source>
</evidence>
<sequence length="116" mass="12573">MHILKGKADLQKVNIKESNQSSPVKVVVDEGHNGVFRVIAREKLYTGDLLWLPQCIDRKAPIASDIEAVVPSSPENKPKRPRQSNAPSKAASSKNRKSRSSGTSQVGNVQCGEAVL</sequence>
<dbReference type="RefSeq" id="XP_002764772.1">
    <property type="nucleotide sequence ID" value="XM_002764726.1"/>
</dbReference>
<evidence type="ECO:0000256" key="1">
    <source>
        <dbReference type="SAM" id="MobiDB-lite"/>
    </source>
</evidence>
<dbReference type="GeneID" id="9055146"/>
<name>C5M0K3_PERM5</name>
<accession>C5M0K3</accession>
<organism evidence="3">
    <name type="scientific">Perkinsus marinus (strain ATCC 50983 / TXsc)</name>
    <dbReference type="NCBI Taxonomy" id="423536"/>
    <lineage>
        <taxon>Eukaryota</taxon>
        <taxon>Sar</taxon>
        <taxon>Alveolata</taxon>
        <taxon>Perkinsozoa</taxon>
        <taxon>Perkinsea</taxon>
        <taxon>Perkinsida</taxon>
        <taxon>Perkinsidae</taxon>
        <taxon>Perkinsus</taxon>
    </lineage>
</organism>
<protein>
    <submittedName>
        <fullName evidence="2">Uncharacterized protein</fullName>
    </submittedName>
</protein>
<feature type="compositionally biased region" description="Low complexity" evidence="1">
    <location>
        <begin position="84"/>
        <end position="93"/>
    </location>
</feature>
<feature type="region of interest" description="Disordered" evidence="1">
    <location>
        <begin position="67"/>
        <end position="116"/>
    </location>
</feature>
<dbReference type="AlphaFoldDB" id="C5M0K3"/>
<dbReference type="Proteomes" id="UP000007800">
    <property type="component" value="Unassembled WGS sequence"/>
</dbReference>
<gene>
    <name evidence="2" type="ORF">Pmar_PMAR007390</name>
</gene>
<feature type="non-terminal residue" evidence="2">
    <location>
        <position position="116"/>
    </location>
</feature>
<proteinExistence type="predicted"/>
<reference evidence="2 3" key="1">
    <citation type="submission" date="2008-07" db="EMBL/GenBank/DDBJ databases">
        <authorList>
            <person name="El-Sayed N."/>
            <person name="Caler E."/>
            <person name="Inman J."/>
            <person name="Amedeo P."/>
            <person name="Hass B."/>
            <person name="Wortman J."/>
        </authorList>
    </citation>
    <scope>NUCLEOTIDE SEQUENCE [LARGE SCALE GENOMIC DNA]</scope>
    <source>
        <strain evidence="3">ATCC 50983 / TXsc</strain>
    </source>
</reference>
<keyword evidence="3" id="KW-1185">Reference proteome</keyword>